<evidence type="ECO:0000259" key="3">
    <source>
        <dbReference type="PROSITE" id="PS50011"/>
    </source>
</evidence>
<feature type="compositionally biased region" description="Low complexity" evidence="2">
    <location>
        <begin position="1853"/>
        <end position="1862"/>
    </location>
</feature>
<dbReference type="PANTHER" id="PTHR37542:SF3">
    <property type="entry name" value="PRION-INHIBITION AND PROPAGATION HELO DOMAIN-CONTAINING PROTEIN"/>
    <property type="match status" value="1"/>
</dbReference>
<dbReference type="OrthoDB" id="4062651at2759"/>
<keyword evidence="5" id="KW-1185">Reference proteome</keyword>
<dbReference type="CDD" id="cd00180">
    <property type="entry name" value="PKc"/>
    <property type="match status" value="1"/>
</dbReference>
<feature type="region of interest" description="Disordered" evidence="2">
    <location>
        <begin position="1853"/>
        <end position="1879"/>
    </location>
</feature>
<dbReference type="PROSITE" id="PS50297">
    <property type="entry name" value="ANK_REP_REGION"/>
    <property type="match status" value="2"/>
</dbReference>
<gene>
    <name evidence="4" type="ORF">FPHYL_3209</name>
</gene>
<reference evidence="4 5" key="1">
    <citation type="submission" date="2020-05" db="EMBL/GenBank/DDBJ databases">
        <title>Identification and distribution of gene clusters putatively required for synthesis of sphingolipid metabolism inhibitors in phylogenetically diverse species of the filamentous fungus Fusarium.</title>
        <authorList>
            <person name="Kim H.-S."/>
            <person name="Busman M."/>
            <person name="Brown D.W."/>
            <person name="Divon H."/>
            <person name="Uhlig S."/>
            <person name="Proctor R.H."/>
        </authorList>
    </citation>
    <scope>NUCLEOTIDE SEQUENCE [LARGE SCALE GENOMIC DNA]</scope>
    <source>
        <strain evidence="4 5">NRRL 13617</strain>
    </source>
</reference>
<name>A0A8H5K9M1_9HYPO</name>
<feature type="region of interest" description="Disordered" evidence="2">
    <location>
        <begin position="1727"/>
        <end position="1746"/>
    </location>
</feature>
<evidence type="ECO:0000313" key="4">
    <source>
        <dbReference type="EMBL" id="KAF5567586.1"/>
    </source>
</evidence>
<dbReference type="PRINTS" id="PR01415">
    <property type="entry name" value="ANKYRIN"/>
</dbReference>
<dbReference type="InterPro" id="IPR036770">
    <property type="entry name" value="Ankyrin_rpt-contain_sf"/>
</dbReference>
<accession>A0A8H5K9M1</accession>
<dbReference type="InterPro" id="IPR011009">
    <property type="entry name" value="Kinase-like_dom_sf"/>
</dbReference>
<dbReference type="InterPro" id="IPR002110">
    <property type="entry name" value="Ankyrin_rpt"/>
</dbReference>
<dbReference type="Gene3D" id="1.10.510.10">
    <property type="entry name" value="Transferase(Phosphotransferase) domain 1"/>
    <property type="match status" value="2"/>
</dbReference>
<dbReference type="SMART" id="SM00248">
    <property type="entry name" value="ANK"/>
    <property type="match status" value="8"/>
</dbReference>
<dbReference type="InterPro" id="IPR056002">
    <property type="entry name" value="DUF7580"/>
</dbReference>
<evidence type="ECO:0000256" key="1">
    <source>
        <dbReference type="PROSITE-ProRule" id="PRU00023"/>
    </source>
</evidence>
<dbReference type="PANTHER" id="PTHR37542">
    <property type="entry name" value="HELO DOMAIN-CONTAINING PROTEIN-RELATED"/>
    <property type="match status" value="1"/>
</dbReference>
<organism evidence="4 5">
    <name type="scientific">Fusarium phyllophilum</name>
    <dbReference type="NCBI Taxonomy" id="47803"/>
    <lineage>
        <taxon>Eukaryota</taxon>
        <taxon>Fungi</taxon>
        <taxon>Dikarya</taxon>
        <taxon>Ascomycota</taxon>
        <taxon>Pezizomycotina</taxon>
        <taxon>Sordariomycetes</taxon>
        <taxon>Hypocreomycetidae</taxon>
        <taxon>Hypocreales</taxon>
        <taxon>Nectriaceae</taxon>
        <taxon>Fusarium</taxon>
        <taxon>Fusarium fujikuroi species complex</taxon>
    </lineage>
</organism>
<dbReference type="InterPro" id="IPR000719">
    <property type="entry name" value="Prot_kinase_dom"/>
</dbReference>
<dbReference type="GO" id="GO:0004672">
    <property type="term" value="F:protein kinase activity"/>
    <property type="evidence" value="ECO:0007669"/>
    <property type="project" value="InterPro"/>
</dbReference>
<dbReference type="EMBL" id="JAAOAQ010000096">
    <property type="protein sequence ID" value="KAF5567586.1"/>
    <property type="molecule type" value="Genomic_DNA"/>
</dbReference>
<dbReference type="Pfam" id="PF12796">
    <property type="entry name" value="Ank_2"/>
    <property type="match status" value="2"/>
</dbReference>
<sequence length="1915" mass="213856">MDAVGVAGLTIAVLDQLWKLGDRTAELVANFRSFDSDTRTLETKICDENNRTRALQKLLFDKSSTYGGKALFEHFDSDVQEQIQVLLEQASDILDQAYKALSRTLGSPVKGSGFLNSDSANTDDLESKPPGSFQRLRWSFSSKKRVEAIVREFSEYNDRIHENVKLWCLGTSIGVNLQHLQRLETDINSRVLGFDVDARLQLATQENRSTQILEMSGPQLHRALVEIQPIGENFGIFRWEGKPMLAEYRSYAADSPVPVELDDRTRDLVDKLANLLHQPKEVIFRTPRCQGWVRQIQHNRVAYLFNIPAAADTKPTTLLDVLNATPPSLSQKFCLATKLSRCISQLQLVQWVHESFRSENIVFFPQTSTLDAGSNPEGQIDFAEPWVFGFEFSRPEAYFSHGAEDTCLARNIYRHPDRQLSPTQIFSKIHDIYALGVVLLEIGLWQPATSLEKYAFTKVQDPQAIKRRLIQQAEKRLSSKMGDRYKSVVLKCLQGNFAITDDTKGDLKLQQAFRAQVVDVLQQATANTTNVMDAGAFSEASALSWNTILSRTSVSSLSHARFSDSRATSAHGLEDLIRSLRNLSLRHYRLEELVREETLGQGETYMVERCVDQTGKVFAVKHLKVSSEVNDHTFRQRLQSVIFEVQIMKHAPLKVHPNILTALGYGWNSRGKLIIPYILVEYASLGNLREHIRKQRPSLGDVEILLGDVASGLSSLHKCGIVHGDMKLDNILVFPSFDRPAKAIAKIADFGHALILDDESRKAGDGYLRYKGTSLSDIPFKVSVERHRIPMLTISHSYNAPEVQNQDIFPIDQADLRKCDIWAFGLMIWEACIAGEEYPSHLRKNNLAKSDSNGQMCIDYTNLFKVAKQSVPGPRFGPPMFLRAALHKTIQHHASERAAGVQDIPLCTQWNARYLADLQSNMALHLESPIPTYEMFRQDNGREIAWEHQQQIFQGLKQTYSNGLVKDSGPVLWQIALCYLMGFGIDQNTKSALQYAEMAKAEGHPVAKIFSGLIDPNKDLPPAGTQGVYVKHMLSLMSADSALSEGMPPLVKACFLGQSSAVMDHLSDNAILNLSTPDGCSLFHWLFVFQEQSLLNTFVRKVSGSQARRAVNLPCSLPRAPHKQWPLQLIGTPLATAIAVNSLSTVQALLGLGADPFALVYDSTQFPIVDNRSLWTAFHMAVKYHCSDILLLLMNQIRSETQQHFPPLACALSFSTTLERLAMHGAGHIEQLDLTVSTIQKIQSLSEVSQNGMTALMQAIDFQDLDVVSALLRADPSLAQIPLRRPTNPEVFTMPIHFASQIAARRDTPETVLIPQLIDSYVGCFKTKVAPQRDSAKKTPLHLAVTGFSNRVTQWILEIGENLLDVEDIWGRTPLHYCASTANCELLLNKGANVNQCDCYGMTPLHRACYLGSVELVRCLLRWKPMLDLKNNQYGPALHCGVISGSLEVVASLLEAGATVDSRDDQGNSALHAAARLGRFNIIRLLIQYGANVTASNYNGRNATMIASDAGNIGILSILHRGWETSVNQRILDVDPDPGGNLYRPTAQKQILGPDFLWDQNAFANIIPGDTGFGSDPNGAADAAEPEYTLTMQQKRDDANDLFQRLIDTYFASWLLTVELVTFLKRLLSVYVHGLVWRPVHATKITEIWARTAQDLIRIMSYPYCEIFGDGDLQDKCKRSGRNQEPIDTPELPGDLDRLPTHDDVAGSQKPLQGVNPNSAQGFCTVQQTSQQSANSAETSEPFNQRTSEAINDSCRKEIGLKISQQPTESDYKSPISIAICCVSDIVASTKPQGFFPNRNVRDFEHIIRWEMDQMTCRDAQVGGEHTMFQYFPEVDELPGSLTQGFIKGAASRSAGSRSTAATRRDWTTGGIQGGWTKNDFPQQYNPTLEFGSPFNGEELEERKKMKLGLRFWWR</sequence>
<feature type="repeat" description="ANK" evidence="1">
    <location>
        <begin position="1433"/>
        <end position="1465"/>
    </location>
</feature>
<dbReference type="SMART" id="SM00220">
    <property type="entry name" value="S_TKc"/>
    <property type="match status" value="1"/>
</dbReference>
<feature type="domain" description="Protein kinase" evidence="3">
    <location>
        <begin position="593"/>
        <end position="890"/>
    </location>
</feature>
<comment type="caution">
    <text evidence="4">The sequence shown here is derived from an EMBL/GenBank/DDBJ whole genome shotgun (WGS) entry which is preliminary data.</text>
</comment>
<evidence type="ECO:0000256" key="2">
    <source>
        <dbReference type="SAM" id="MobiDB-lite"/>
    </source>
</evidence>
<protein>
    <submittedName>
        <fullName evidence="4">Serine threonine phosphatase 6 regulatory ankyrin repeat subunit b</fullName>
    </submittedName>
</protein>
<dbReference type="PROSITE" id="PS50011">
    <property type="entry name" value="PROTEIN_KINASE_DOM"/>
    <property type="match status" value="1"/>
</dbReference>
<dbReference type="Pfam" id="PF00069">
    <property type="entry name" value="Pkinase"/>
    <property type="match status" value="1"/>
</dbReference>
<dbReference type="GO" id="GO:0005524">
    <property type="term" value="F:ATP binding"/>
    <property type="evidence" value="ECO:0007669"/>
    <property type="project" value="InterPro"/>
</dbReference>
<feature type="repeat" description="ANK" evidence="1">
    <location>
        <begin position="1400"/>
        <end position="1432"/>
    </location>
</feature>
<dbReference type="PROSITE" id="PS00108">
    <property type="entry name" value="PROTEIN_KINASE_ST"/>
    <property type="match status" value="1"/>
</dbReference>
<proteinExistence type="predicted"/>
<dbReference type="InterPro" id="IPR008271">
    <property type="entry name" value="Ser/Thr_kinase_AS"/>
</dbReference>
<dbReference type="PROSITE" id="PS50088">
    <property type="entry name" value="ANK_REPEAT"/>
    <property type="match status" value="3"/>
</dbReference>
<feature type="region of interest" description="Disordered" evidence="2">
    <location>
        <begin position="1676"/>
        <end position="1714"/>
    </location>
</feature>
<dbReference type="Proteomes" id="UP000582016">
    <property type="component" value="Unassembled WGS sequence"/>
</dbReference>
<feature type="repeat" description="ANK" evidence="1">
    <location>
        <begin position="1466"/>
        <end position="1498"/>
    </location>
</feature>
<keyword evidence="1" id="KW-0040">ANK repeat</keyword>
<dbReference type="SUPFAM" id="SSF48403">
    <property type="entry name" value="Ankyrin repeat"/>
    <property type="match status" value="2"/>
</dbReference>
<feature type="compositionally biased region" description="Basic and acidic residues" evidence="2">
    <location>
        <begin position="1695"/>
        <end position="1705"/>
    </location>
</feature>
<dbReference type="Gene3D" id="1.25.40.20">
    <property type="entry name" value="Ankyrin repeat-containing domain"/>
    <property type="match status" value="1"/>
</dbReference>
<dbReference type="SUPFAM" id="SSF56112">
    <property type="entry name" value="Protein kinase-like (PK-like)"/>
    <property type="match status" value="2"/>
</dbReference>
<evidence type="ECO:0000313" key="5">
    <source>
        <dbReference type="Proteomes" id="UP000582016"/>
    </source>
</evidence>
<dbReference type="Pfam" id="PF24476">
    <property type="entry name" value="DUF7580"/>
    <property type="match status" value="1"/>
</dbReference>